<keyword evidence="1" id="KW-0560">Oxidoreductase</keyword>
<dbReference type="GO" id="GO:0005737">
    <property type="term" value="C:cytoplasm"/>
    <property type="evidence" value="ECO:0007669"/>
    <property type="project" value="TreeGrafter"/>
</dbReference>
<name>A0A1H4LV26_9HYPH</name>
<dbReference type="PANTHER" id="PTHR13847:SF287">
    <property type="entry name" value="FAD-DEPENDENT OXIDOREDUCTASE DOMAIN-CONTAINING PROTEIN 1"/>
    <property type="match status" value="1"/>
</dbReference>
<gene>
    <name evidence="3" type="ORF">SAMN05216452_3015</name>
</gene>
<organism evidence="3 4">
    <name type="scientific">Nitratireductor aquibiodomus</name>
    <dbReference type="NCBI Taxonomy" id="204799"/>
    <lineage>
        <taxon>Bacteria</taxon>
        <taxon>Pseudomonadati</taxon>
        <taxon>Pseudomonadota</taxon>
        <taxon>Alphaproteobacteria</taxon>
        <taxon>Hyphomicrobiales</taxon>
        <taxon>Phyllobacteriaceae</taxon>
        <taxon>Nitratireductor</taxon>
    </lineage>
</organism>
<evidence type="ECO:0000313" key="3">
    <source>
        <dbReference type="EMBL" id="SEB74629.1"/>
    </source>
</evidence>
<dbReference type="RefSeq" id="WP_090329329.1">
    <property type="nucleotide sequence ID" value="NZ_FNSL01000001.1"/>
</dbReference>
<dbReference type="AlphaFoldDB" id="A0A1H4LV26"/>
<accession>A0A1H4LV26</accession>
<dbReference type="SUPFAM" id="SSF51905">
    <property type="entry name" value="FAD/NAD(P)-binding domain"/>
    <property type="match status" value="1"/>
</dbReference>
<dbReference type="InterPro" id="IPR036188">
    <property type="entry name" value="FAD/NAD-bd_sf"/>
</dbReference>
<dbReference type="EMBL" id="FNSL01000001">
    <property type="protein sequence ID" value="SEB74629.1"/>
    <property type="molecule type" value="Genomic_DNA"/>
</dbReference>
<evidence type="ECO:0000313" key="4">
    <source>
        <dbReference type="Proteomes" id="UP000199064"/>
    </source>
</evidence>
<dbReference type="Proteomes" id="UP000199064">
    <property type="component" value="Unassembled WGS sequence"/>
</dbReference>
<evidence type="ECO:0000256" key="1">
    <source>
        <dbReference type="ARBA" id="ARBA00023002"/>
    </source>
</evidence>
<dbReference type="GO" id="GO:0016491">
    <property type="term" value="F:oxidoreductase activity"/>
    <property type="evidence" value="ECO:0007669"/>
    <property type="project" value="UniProtKB-KW"/>
</dbReference>
<protein>
    <submittedName>
        <fullName evidence="3">D-arginine dehydrogenase</fullName>
    </submittedName>
</protein>
<sequence>MSQTSDIIIIGGGIAGIGAGARIAADAKVTVLESEEAIGYHATGRSAAIYIRNYGNDTLRALNAASEPVFREPEGISEESVLSPRGLLYVATEEHIGALDKILQGATGMESLSPDEAITRVPILKRESVAAAAIEEGAQDIDVDRLLQGFAKMLRHRGGSIVNKAPVSAISRAKGTWTLETPQGSFSAPVIVNAAGAWADEIARLAGVQPLGLTPMRRSAVILPAPDGHDVTGWPLFGCAGEGWYAKPDAGKLMVSPADEDPSEPFDAWPDDMVLAEGLHRFEQAVTVPVTRIERSWAGLRSFFPDRTPAVGFAPDAEGFFWLAGQGGYGVQTSPALSALAADLCAGRTSALPQTVVQALAPNRLIKS</sequence>
<evidence type="ECO:0000259" key="2">
    <source>
        <dbReference type="Pfam" id="PF01266"/>
    </source>
</evidence>
<feature type="domain" description="FAD dependent oxidoreductase" evidence="2">
    <location>
        <begin position="6"/>
        <end position="344"/>
    </location>
</feature>
<dbReference type="PANTHER" id="PTHR13847">
    <property type="entry name" value="SARCOSINE DEHYDROGENASE-RELATED"/>
    <property type="match status" value="1"/>
</dbReference>
<proteinExistence type="predicted"/>
<dbReference type="Pfam" id="PF01266">
    <property type="entry name" value="DAO"/>
    <property type="match status" value="1"/>
</dbReference>
<dbReference type="Gene3D" id="3.50.50.60">
    <property type="entry name" value="FAD/NAD(P)-binding domain"/>
    <property type="match status" value="1"/>
</dbReference>
<keyword evidence="4" id="KW-1185">Reference proteome</keyword>
<dbReference type="Gene3D" id="3.30.9.10">
    <property type="entry name" value="D-Amino Acid Oxidase, subunit A, domain 2"/>
    <property type="match status" value="1"/>
</dbReference>
<reference evidence="4" key="1">
    <citation type="submission" date="2016-10" db="EMBL/GenBank/DDBJ databases">
        <authorList>
            <person name="Varghese N."/>
            <person name="Submissions S."/>
        </authorList>
    </citation>
    <scope>NUCLEOTIDE SEQUENCE [LARGE SCALE GENOMIC DNA]</scope>
    <source>
        <strain evidence="4">ES.061</strain>
    </source>
</reference>
<dbReference type="InterPro" id="IPR006076">
    <property type="entry name" value="FAD-dep_OxRdtase"/>
</dbReference>